<proteinExistence type="predicted"/>
<name>A0A2N3XSL8_SACSN</name>
<protein>
    <submittedName>
        <fullName evidence="1">Uncharacterized protein</fullName>
    </submittedName>
</protein>
<accession>A0A2N3XSL8</accession>
<evidence type="ECO:0000313" key="2">
    <source>
        <dbReference type="Proteomes" id="UP000233786"/>
    </source>
</evidence>
<keyword evidence="2" id="KW-1185">Reference proteome</keyword>
<comment type="caution">
    <text evidence="1">The sequence shown here is derived from an EMBL/GenBank/DDBJ whole genome shotgun (WGS) entry which is preliminary data.</text>
</comment>
<dbReference type="EMBL" id="PJNB01000001">
    <property type="protein sequence ID" value="PKW13663.1"/>
    <property type="molecule type" value="Genomic_DNA"/>
</dbReference>
<dbReference type="RefSeq" id="WP_010307632.1">
    <property type="nucleotide sequence ID" value="NZ_PJNB01000001.1"/>
</dbReference>
<evidence type="ECO:0000313" key="1">
    <source>
        <dbReference type="EMBL" id="PKW13663.1"/>
    </source>
</evidence>
<organism evidence="1 2">
    <name type="scientific">Saccharopolyspora spinosa</name>
    <dbReference type="NCBI Taxonomy" id="60894"/>
    <lineage>
        <taxon>Bacteria</taxon>
        <taxon>Bacillati</taxon>
        <taxon>Actinomycetota</taxon>
        <taxon>Actinomycetes</taxon>
        <taxon>Pseudonocardiales</taxon>
        <taxon>Pseudonocardiaceae</taxon>
        <taxon>Saccharopolyspora</taxon>
    </lineage>
</organism>
<dbReference type="AlphaFoldDB" id="A0A2N3XSL8"/>
<gene>
    <name evidence="1" type="ORF">A8926_1211</name>
</gene>
<dbReference type="Proteomes" id="UP000233786">
    <property type="component" value="Unassembled WGS sequence"/>
</dbReference>
<sequence>MDNEITCENCGHSERWDHGDYFGEKVDFAHHVCGKPRTYQMCGPDCDHSFPGCARIPEHPNYNPDI</sequence>
<reference evidence="1" key="1">
    <citation type="submission" date="2017-12" db="EMBL/GenBank/DDBJ databases">
        <title>Sequencing the genomes of 1000 Actinobacteria strains.</title>
        <authorList>
            <person name="Klenk H.-P."/>
        </authorList>
    </citation>
    <scope>NUCLEOTIDE SEQUENCE [LARGE SCALE GENOMIC DNA]</scope>
    <source>
        <strain evidence="1">DSM 44228</strain>
    </source>
</reference>